<keyword evidence="2" id="KW-1185">Reference proteome</keyword>
<proteinExistence type="predicted"/>
<name>A0ACC3CDM2_PYRYE</name>
<dbReference type="EMBL" id="CM020620">
    <property type="protein sequence ID" value="KAK1868070.1"/>
    <property type="molecule type" value="Genomic_DNA"/>
</dbReference>
<accession>A0ACC3CDM2</accession>
<protein>
    <submittedName>
        <fullName evidence="1">Uncharacterized protein</fullName>
    </submittedName>
</protein>
<gene>
    <name evidence="1" type="ORF">I4F81_010566</name>
</gene>
<organism evidence="1 2">
    <name type="scientific">Pyropia yezoensis</name>
    <name type="common">Susabi-nori</name>
    <name type="synonym">Porphyra yezoensis</name>
    <dbReference type="NCBI Taxonomy" id="2788"/>
    <lineage>
        <taxon>Eukaryota</taxon>
        <taxon>Rhodophyta</taxon>
        <taxon>Bangiophyceae</taxon>
        <taxon>Bangiales</taxon>
        <taxon>Bangiaceae</taxon>
        <taxon>Pyropia</taxon>
    </lineage>
</organism>
<dbReference type="Proteomes" id="UP000798662">
    <property type="component" value="Chromosome 3"/>
</dbReference>
<evidence type="ECO:0000313" key="2">
    <source>
        <dbReference type="Proteomes" id="UP000798662"/>
    </source>
</evidence>
<sequence length="74" mass="8457">MPVVLPSLRDLRPFNETSVGRECSLEEAEAVVSVYCFDLRQLGKSSFEFEKTGRYRAKLRRRRRRAVAPPSAAV</sequence>
<comment type="caution">
    <text evidence="1">The sequence shown here is derived from an EMBL/GenBank/DDBJ whole genome shotgun (WGS) entry which is preliminary data.</text>
</comment>
<reference evidence="1" key="1">
    <citation type="submission" date="2019-11" db="EMBL/GenBank/DDBJ databases">
        <title>Nori genome reveals adaptations in red seaweeds to the harsh intertidal environment.</title>
        <authorList>
            <person name="Wang D."/>
            <person name="Mao Y."/>
        </authorList>
    </citation>
    <scope>NUCLEOTIDE SEQUENCE</scope>
    <source>
        <tissue evidence="1">Gametophyte</tissue>
    </source>
</reference>
<evidence type="ECO:0000313" key="1">
    <source>
        <dbReference type="EMBL" id="KAK1868070.1"/>
    </source>
</evidence>